<evidence type="ECO:0000313" key="4">
    <source>
        <dbReference type="Proteomes" id="UP000230790"/>
    </source>
</evidence>
<dbReference type="InterPro" id="IPR029062">
    <property type="entry name" value="Class_I_gatase-like"/>
</dbReference>
<dbReference type="EMBL" id="PGTN01000055">
    <property type="protein sequence ID" value="PJF47316.1"/>
    <property type="molecule type" value="Genomic_DNA"/>
</dbReference>
<protein>
    <recommendedName>
        <fullName evidence="5">DUF4350 domain-containing protein</fullName>
    </recommendedName>
</protein>
<reference evidence="3 4" key="1">
    <citation type="submission" date="2017-11" db="EMBL/GenBank/DDBJ databases">
        <title>Evolution of Phototrophy in the Chloroflexi Phylum Driven by Horizontal Gene Transfer.</title>
        <authorList>
            <person name="Ward L.M."/>
            <person name="Hemp J."/>
            <person name="Shih P.M."/>
            <person name="Mcglynn S.E."/>
            <person name="Fischer W."/>
        </authorList>
    </citation>
    <scope>NUCLEOTIDE SEQUENCE [LARGE SCALE GENOMIC DNA]</scope>
    <source>
        <strain evidence="3">JP3_7</strain>
    </source>
</reference>
<dbReference type="AlphaFoldDB" id="A0A2M8QBZ2"/>
<feature type="chain" id="PRO_5014876631" description="DUF4350 domain-containing protein" evidence="2">
    <location>
        <begin position="26"/>
        <end position="307"/>
    </location>
</feature>
<evidence type="ECO:0000256" key="1">
    <source>
        <dbReference type="SAM" id="MobiDB-lite"/>
    </source>
</evidence>
<dbReference type="CDD" id="cd03143">
    <property type="entry name" value="A4_beta-galactosidase_middle_domain"/>
    <property type="match status" value="1"/>
</dbReference>
<name>A0A2M8QBZ2_9CHLR</name>
<dbReference type="SUPFAM" id="SSF52317">
    <property type="entry name" value="Class I glutamine amidotransferase-like"/>
    <property type="match status" value="1"/>
</dbReference>
<gene>
    <name evidence="3" type="ORF">CUN48_09300</name>
</gene>
<evidence type="ECO:0000313" key="3">
    <source>
        <dbReference type="EMBL" id="PJF47316.1"/>
    </source>
</evidence>
<feature type="signal peptide" evidence="2">
    <location>
        <begin position="1"/>
        <end position="25"/>
    </location>
</feature>
<evidence type="ECO:0008006" key="5">
    <source>
        <dbReference type="Google" id="ProtNLM"/>
    </source>
</evidence>
<dbReference type="Gene3D" id="3.40.50.880">
    <property type="match status" value="1"/>
</dbReference>
<sequence length="307" mass="33227">MRIQNWCAAMLCIALAACGTAPSPAQPSAAPTDSPGQGKPSTTPAPRAYLPGIAIEGRKRVLFINGDHIPETGYPHSRVRDDGSKPESFSRLRTEVLEGDLQLSVDEYILTANTAITPTLLSPYTLVVLGSNSRLLDAGEVAALTEYYEAGGRILVYADFQYGPDNWASDNSFLNQFGIEVFPDNFQPTTQITDIVSSHPIMQGVASFATEGSSQFLLSAARLSEQQVLAKCSPLERSGCALQPAEQAKIRPGDVVACTWVRENARGGKLAGTCDRNTFHNGPGPGTDIDEFDNRTYARNLFRWLTQ</sequence>
<organism evidence="3 4">
    <name type="scientific">Candidatus Thermofonsia Clade 3 bacterium</name>
    <dbReference type="NCBI Taxonomy" id="2364212"/>
    <lineage>
        <taxon>Bacteria</taxon>
        <taxon>Bacillati</taxon>
        <taxon>Chloroflexota</taxon>
        <taxon>Candidatus Thermofontia</taxon>
        <taxon>Candidatus Thermofonsia Clade 3</taxon>
    </lineage>
</organism>
<keyword evidence="2" id="KW-0732">Signal</keyword>
<feature type="region of interest" description="Disordered" evidence="1">
    <location>
        <begin position="23"/>
        <end position="48"/>
    </location>
</feature>
<proteinExistence type="predicted"/>
<dbReference type="PROSITE" id="PS51257">
    <property type="entry name" value="PROKAR_LIPOPROTEIN"/>
    <property type="match status" value="1"/>
</dbReference>
<comment type="caution">
    <text evidence="3">The sequence shown here is derived from an EMBL/GenBank/DDBJ whole genome shotgun (WGS) entry which is preliminary data.</text>
</comment>
<evidence type="ECO:0000256" key="2">
    <source>
        <dbReference type="SAM" id="SignalP"/>
    </source>
</evidence>
<accession>A0A2M8QBZ2</accession>
<dbReference type="Proteomes" id="UP000230790">
    <property type="component" value="Unassembled WGS sequence"/>
</dbReference>